<feature type="compositionally biased region" description="Polar residues" evidence="1">
    <location>
        <begin position="623"/>
        <end position="633"/>
    </location>
</feature>
<feature type="compositionally biased region" description="Polar residues" evidence="1">
    <location>
        <begin position="140"/>
        <end position="151"/>
    </location>
</feature>
<name>A0A078AGR6_STYLE</name>
<dbReference type="Proteomes" id="UP000039865">
    <property type="component" value="Unassembled WGS sequence"/>
</dbReference>
<keyword evidence="3" id="KW-1185">Reference proteome</keyword>
<feature type="compositionally biased region" description="Acidic residues" evidence="1">
    <location>
        <begin position="744"/>
        <end position="759"/>
    </location>
</feature>
<feature type="region of interest" description="Disordered" evidence="1">
    <location>
        <begin position="622"/>
        <end position="643"/>
    </location>
</feature>
<accession>A0A078AGR6</accession>
<organism evidence="2 3">
    <name type="scientific">Stylonychia lemnae</name>
    <name type="common">Ciliate</name>
    <dbReference type="NCBI Taxonomy" id="5949"/>
    <lineage>
        <taxon>Eukaryota</taxon>
        <taxon>Sar</taxon>
        <taxon>Alveolata</taxon>
        <taxon>Ciliophora</taxon>
        <taxon>Intramacronucleata</taxon>
        <taxon>Spirotrichea</taxon>
        <taxon>Stichotrichia</taxon>
        <taxon>Sporadotrichida</taxon>
        <taxon>Oxytrichidae</taxon>
        <taxon>Stylonychinae</taxon>
        <taxon>Stylonychia</taxon>
    </lineage>
</organism>
<dbReference type="EMBL" id="CCKQ01009549">
    <property type="protein sequence ID" value="CDW81036.1"/>
    <property type="molecule type" value="Genomic_DNA"/>
</dbReference>
<evidence type="ECO:0000256" key="1">
    <source>
        <dbReference type="SAM" id="MobiDB-lite"/>
    </source>
</evidence>
<protein>
    <recommendedName>
        <fullName evidence="4">PH domain-containing protein</fullName>
    </recommendedName>
</protein>
<feature type="compositionally biased region" description="Polar residues" evidence="1">
    <location>
        <begin position="715"/>
        <end position="729"/>
    </location>
</feature>
<evidence type="ECO:0000313" key="3">
    <source>
        <dbReference type="Proteomes" id="UP000039865"/>
    </source>
</evidence>
<evidence type="ECO:0000313" key="2">
    <source>
        <dbReference type="EMBL" id="CDW81036.1"/>
    </source>
</evidence>
<feature type="compositionally biased region" description="Basic residues" evidence="1">
    <location>
        <begin position="667"/>
        <end position="676"/>
    </location>
</feature>
<feature type="region of interest" description="Disordered" evidence="1">
    <location>
        <begin position="656"/>
        <end position="780"/>
    </location>
</feature>
<feature type="region of interest" description="Disordered" evidence="1">
    <location>
        <begin position="116"/>
        <end position="151"/>
    </location>
</feature>
<evidence type="ECO:0008006" key="4">
    <source>
        <dbReference type="Google" id="ProtNLM"/>
    </source>
</evidence>
<sequence>MCRYFQGTYERRDLTYSKFRQIYTLQYKLIIVIEYVNGMKEFFPLSVAQIFWLFQFTDPDVKNYEFKEFVKKFYYQISEILHQNEHFFRIDIFSLNLLIKDSISCYSTQKDDDLFEESSSSDEDKTPQKKRNAALKNKEQNNSNQEALIKQSEQQKQLQVNRFYQPSQSKIFQQFKSNDKSILNLRNTDILKPQIIDDNDDESLKLSSTMTMPNLKQSVWSESGFKTSRNKKEDCDLSDNEEEKKVKIQGQVQKSKAFLSVANIMNSRNTDLTKTLNFHSQNNLGTEKALKTFSLSMPQLVLRKLDQSVIKNNVLKARGFLLRKSMKYKQKWTYNFYYIDINKFVREGTKVLKSFRPKVKIFDNNFLDMIEMRRAKINENQQLLLIPYKFMNEAVIKTNNQANLQKYLCLRYVYEERILNDVLDIFKEAQYFEQELKHKVTNQVYFKVVLDACDLKYTDYQKVQNMTEEQKLKMFDKQSYQKMLLCIDSGRLMIFTLKKKDEINLQDCEVELISKLGISENNKYMFQLNFKKRGIFTQKMNKLVLGTDSDSSRRDWVFTMQLSRKFQSKMRDSILYITELKKLSILQITMEKQEEMRKSMSRDGKFLQTMKKQAQDIDLPLQFQETPKNQPQGSKIKFDDTSNIKDDLQNEIDIIQRGFNQEDQPIQKKKKQKKKSKNLDQNQNKQGANQQQVQGGQRDQVQKSSKTIDSHRKQTMIQRVNQTSSSNPYLSAEESDNDVISSDSESDDDHDEMSFDDNYESSQDSKESSKNQIADDNGFYDKSSSIFRSQILEDPQRPTNKKGQPKLKRVLKYQLLEYEVVGKSPQLEIVGESNQNLLLRFLIHFLFTKHNSFELSLIEKNRIKEIEKNLAVLLISARKNKVRQSVRGPFQAESRF</sequence>
<gene>
    <name evidence="2" type="primary">Contig16152.g17210</name>
    <name evidence="2" type="ORF">STYLEM_10044</name>
</gene>
<dbReference type="AlphaFoldDB" id="A0A078AGR6"/>
<proteinExistence type="predicted"/>
<dbReference type="SUPFAM" id="SSF50729">
    <property type="entry name" value="PH domain-like"/>
    <property type="match status" value="1"/>
</dbReference>
<reference evidence="2 3" key="1">
    <citation type="submission" date="2014-06" db="EMBL/GenBank/DDBJ databases">
        <authorList>
            <person name="Swart Estienne"/>
        </authorList>
    </citation>
    <scope>NUCLEOTIDE SEQUENCE [LARGE SCALE GENOMIC DNA]</scope>
    <source>
        <strain evidence="2 3">130c</strain>
    </source>
</reference>
<dbReference type="InParanoid" id="A0A078AGR6"/>
<feature type="compositionally biased region" description="Low complexity" evidence="1">
    <location>
        <begin position="679"/>
        <end position="703"/>
    </location>
</feature>